<dbReference type="GO" id="GO:0022625">
    <property type="term" value="C:cytosolic large ribosomal subunit"/>
    <property type="evidence" value="ECO:0007669"/>
    <property type="project" value="TreeGrafter"/>
</dbReference>
<keyword evidence="2 5" id="KW-0689">Ribosomal protein</keyword>
<dbReference type="KEGG" id="mnu:NCTC10166_00360"/>
<evidence type="ECO:0000256" key="4">
    <source>
        <dbReference type="ARBA" id="ARBA00035175"/>
    </source>
</evidence>
<evidence type="ECO:0000256" key="1">
    <source>
        <dbReference type="ARBA" id="ARBA00010797"/>
    </source>
</evidence>
<dbReference type="NCBIfam" id="TIGR00062">
    <property type="entry name" value="L27"/>
    <property type="match status" value="1"/>
</dbReference>
<dbReference type="OrthoDB" id="9803474at2"/>
<evidence type="ECO:0000313" key="7">
    <source>
        <dbReference type="EMBL" id="VEU59391.1"/>
    </source>
</evidence>
<dbReference type="SUPFAM" id="SSF110324">
    <property type="entry name" value="Ribosomal L27 protein-like"/>
    <property type="match status" value="1"/>
</dbReference>
<dbReference type="GO" id="GO:0003735">
    <property type="term" value="F:structural constituent of ribosome"/>
    <property type="evidence" value="ECO:0007669"/>
    <property type="project" value="InterPro"/>
</dbReference>
<dbReference type="Proteomes" id="UP000289440">
    <property type="component" value="Chromosome"/>
</dbReference>
<dbReference type="PANTHER" id="PTHR15893">
    <property type="entry name" value="RIBOSOMAL PROTEIN L27"/>
    <property type="match status" value="1"/>
</dbReference>
<sequence length="85" mass="9248">MAKTKAAGSTRNGRDSAGRRLGVKLSDGQYASAGAIILRQRGTKIFPGLNVGRGNDDTLYSLIDGYVKFERKRNRKVASVYANEN</sequence>
<dbReference type="AlphaFoldDB" id="A0A449A552"/>
<dbReference type="RefSeq" id="WP_129719785.1">
    <property type="nucleotide sequence ID" value="NZ_LR214951.1"/>
</dbReference>
<protein>
    <recommendedName>
        <fullName evidence="4 5">Large ribosomal subunit protein bL27</fullName>
    </recommendedName>
</protein>
<dbReference type="HAMAP" id="MF_00539">
    <property type="entry name" value="Ribosomal_bL27"/>
    <property type="match status" value="1"/>
</dbReference>
<dbReference type="PANTHER" id="PTHR15893:SF0">
    <property type="entry name" value="LARGE RIBOSOMAL SUBUNIT PROTEIN BL27M"/>
    <property type="match status" value="1"/>
</dbReference>
<dbReference type="EMBL" id="LR214951">
    <property type="protein sequence ID" value="VEU59391.1"/>
    <property type="molecule type" value="Genomic_DNA"/>
</dbReference>
<dbReference type="PROSITE" id="PS00831">
    <property type="entry name" value="RIBOSOMAL_L27"/>
    <property type="match status" value="1"/>
</dbReference>
<proteinExistence type="inferred from homology"/>
<dbReference type="FunFam" id="2.40.50.100:FF:000004">
    <property type="entry name" value="50S ribosomal protein L27"/>
    <property type="match status" value="1"/>
</dbReference>
<feature type="region of interest" description="Disordered" evidence="6">
    <location>
        <begin position="1"/>
        <end position="21"/>
    </location>
</feature>
<accession>A0A449A552</accession>
<keyword evidence="8" id="KW-1185">Reference proteome</keyword>
<reference evidence="7 8" key="1">
    <citation type="submission" date="2019-01" db="EMBL/GenBank/DDBJ databases">
        <authorList>
            <consortium name="Pathogen Informatics"/>
        </authorList>
    </citation>
    <scope>NUCLEOTIDE SEQUENCE [LARGE SCALE GENOMIC DNA]</scope>
    <source>
        <strain evidence="7 8">NCTC10166</strain>
    </source>
</reference>
<evidence type="ECO:0000256" key="2">
    <source>
        <dbReference type="ARBA" id="ARBA00022980"/>
    </source>
</evidence>
<evidence type="ECO:0000256" key="3">
    <source>
        <dbReference type="ARBA" id="ARBA00023274"/>
    </source>
</evidence>
<dbReference type="Pfam" id="PF01016">
    <property type="entry name" value="Ribosomal_L27"/>
    <property type="match status" value="1"/>
</dbReference>
<keyword evidence="3 5" id="KW-0687">Ribonucleoprotein</keyword>
<dbReference type="InterPro" id="IPR001684">
    <property type="entry name" value="Ribosomal_bL27"/>
</dbReference>
<organism evidence="7 8">
    <name type="scientific">Mesomycoplasma neurolyticum</name>
    <dbReference type="NCBI Taxonomy" id="2120"/>
    <lineage>
        <taxon>Bacteria</taxon>
        <taxon>Bacillati</taxon>
        <taxon>Mycoplasmatota</taxon>
        <taxon>Mycoplasmoidales</taxon>
        <taxon>Metamycoplasmataceae</taxon>
        <taxon>Mesomycoplasma</taxon>
    </lineage>
</organism>
<dbReference type="InterPro" id="IPR018261">
    <property type="entry name" value="Ribosomal_bL27_CS"/>
</dbReference>
<dbReference type="Gene3D" id="2.40.50.100">
    <property type="match status" value="1"/>
</dbReference>
<name>A0A449A552_9BACT</name>
<gene>
    <name evidence="5 7" type="primary">rpmA</name>
    <name evidence="7" type="ORF">NCTC10166_00360</name>
</gene>
<evidence type="ECO:0000256" key="6">
    <source>
        <dbReference type="SAM" id="MobiDB-lite"/>
    </source>
</evidence>
<evidence type="ECO:0000313" key="8">
    <source>
        <dbReference type="Proteomes" id="UP000289440"/>
    </source>
</evidence>
<comment type="similarity">
    <text evidence="1 5">Belongs to the bacterial ribosomal protein bL27 family.</text>
</comment>
<evidence type="ECO:0000256" key="5">
    <source>
        <dbReference type="HAMAP-Rule" id="MF_00539"/>
    </source>
</evidence>
<dbReference type="GO" id="GO:0006412">
    <property type="term" value="P:translation"/>
    <property type="evidence" value="ECO:0007669"/>
    <property type="project" value="UniProtKB-UniRule"/>
</dbReference>
<dbReference type="PRINTS" id="PR00063">
    <property type="entry name" value="RIBOSOMALL27"/>
</dbReference>